<keyword evidence="2" id="KW-1185">Reference proteome</keyword>
<dbReference type="Proteomes" id="UP000807025">
    <property type="component" value="Unassembled WGS sequence"/>
</dbReference>
<evidence type="ECO:0000313" key="1">
    <source>
        <dbReference type="EMBL" id="KAF9494613.1"/>
    </source>
</evidence>
<protein>
    <submittedName>
        <fullName evidence="1">Uncharacterized protein</fullName>
    </submittedName>
</protein>
<dbReference type="EMBL" id="MU154570">
    <property type="protein sequence ID" value="KAF9494613.1"/>
    <property type="molecule type" value="Genomic_DNA"/>
</dbReference>
<gene>
    <name evidence="1" type="ORF">BDN71DRAFT_1349579</name>
</gene>
<reference evidence="1" key="1">
    <citation type="submission" date="2020-11" db="EMBL/GenBank/DDBJ databases">
        <authorList>
            <consortium name="DOE Joint Genome Institute"/>
            <person name="Ahrendt S."/>
            <person name="Riley R."/>
            <person name="Andreopoulos W."/>
            <person name="Labutti K."/>
            <person name="Pangilinan J."/>
            <person name="Ruiz-Duenas F.J."/>
            <person name="Barrasa J.M."/>
            <person name="Sanchez-Garcia M."/>
            <person name="Camarero S."/>
            <person name="Miyauchi S."/>
            <person name="Serrano A."/>
            <person name="Linde D."/>
            <person name="Babiker R."/>
            <person name="Drula E."/>
            <person name="Ayuso-Fernandez I."/>
            <person name="Pacheco R."/>
            <person name="Padilla G."/>
            <person name="Ferreira P."/>
            <person name="Barriuso J."/>
            <person name="Kellner H."/>
            <person name="Castanera R."/>
            <person name="Alfaro M."/>
            <person name="Ramirez L."/>
            <person name="Pisabarro A.G."/>
            <person name="Kuo A."/>
            <person name="Tritt A."/>
            <person name="Lipzen A."/>
            <person name="He G."/>
            <person name="Yan M."/>
            <person name="Ng V."/>
            <person name="Cullen D."/>
            <person name="Martin F."/>
            <person name="Rosso M.-N."/>
            <person name="Henrissat B."/>
            <person name="Hibbett D."/>
            <person name="Martinez A.T."/>
            <person name="Grigoriev I.V."/>
        </authorList>
    </citation>
    <scope>NUCLEOTIDE SEQUENCE</scope>
    <source>
        <strain evidence="1">ATCC 90797</strain>
    </source>
</reference>
<feature type="non-terminal residue" evidence="1">
    <location>
        <position position="427"/>
    </location>
</feature>
<feature type="non-terminal residue" evidence="1">
    <location>
        <position position="1"/>
    </location>
</feature>
<comment type="caution">
    <text evidence="1">The sequence shown here is derived from an EMBL/GenBank/DDBJ whole genome shotgun (WGS) entry which is preliminary data.</text>
</comment>
<proteinExistence type="predicted"/>
<dbReference type="AlphaFoldDB" id="A0A9P5ZUM4"/>
<organism evidence="1 2">
    <name type="scientific">Pleurotus eryngii</name>
    <name type="common">Boletus of the steppes</name>
    <dbReference type="NCBI Taxonomy" id="5323"/>
    <lineage>
        <taxon>Eukaryota</taxon>
        <taxon>Fungi</taxon>
        <taxon>Dikarya</taxon>
        <taxon>Basidiomycota</taxon>
        <taxon>Agaricomycotina</taxon>
        <taxon>Agaricomycetes</taxon>
        <taxon>Agaricomycetidae</taxon>
        <taxon>Agaricales</taxon>
        <taxon>Pleurotineae</taxon>
        <taxon>Pleurotaceae</taxon>
        <taxon>Pleurotus</taxon>
    </lineage>
</organism>
<dbReference type="OrthoDB" id="3268409at2759"/>
<accession>A0A9P5ZUM4</accession>
<sequence>PNPHLGSGSIVYNVKITRTTWLEVLYRYDAGIHVEYPATSTTGTVGHLFQLDPDKEWVNPSFGFAYAQGIPSRTTPKHEPRYVEVLVDAEGRKVPCQVSYSTCMAVKMCEFRDEDSTPWHCKASREDLKLRQQQELALQALYTAPEYALTMKTLAYFTALKTQGCQGPQYEHISAAVSQDQAEWNSRVEDGRRGHLPKESCGGALILDYNKKNRPFIQCEHYSHNGTVDHFIDYSIGHEMFDTEYLVALFMGDQHIINKIEEATNIAGNGPVSGCPTIVDSAAMQVNCSYIHRNNNGQLVIGKLCQLQCDNKIHIYKPLEEYRKACPFVLVTCSNEHSHPIPLPSGTPHSIKQQLFELLYSMDEDLPDLTPRRFLRHPSMKLWLAVQLPDVSKPTLSDLHISLSNRDHIRSYITQAQATRFPFGTRW</sequence>
<evidence type="ECO:0000313" key="2">
    <source>
        <dbReference type="Proteomes" id="UP000807025"/>
    </source>
</evidence>
<name>A0A9P5ZUM4_PLEER</name>